<reference evidence="1" key="1">
    <citation type="journal article" date="2021" name="PeerJ">
        <title>Extensive microbial diversity within the chicken gut microbiome revealed by metagenomics and culture.</title>
        <authorList>
            <person name="Gilroy R."/>
            <person name="Ravi A."/>
            <person name="Getino M."/>
            <person name="Pursley I."/>
            <person name="Horton D.L."/>
            <person name="Alikhan N.F."/>
            <person name="Baker D."/>
            <person name="Gharbi K."/>
            <person name="Hall N."/>
            <person name="Watson M."/>
            <person name="Adriaenssens E.M."/>
            <person name="Foster-Nyarko E."/>
            <person name="Jarju S."/>
            <person name="Secka A."/>
            <person name="Antonio M."/>
            <person name="Oren A."/>
            <person name="Chaudhuri R.R."/>
            <person name="La Ragione R."/>
            <person name="Hildebrand F."/>
            <person name="Pallen M.J."/>
        </authorList>
    </citation>
    <scope>NUCLEOTIDE SEQUENCE</scope>
    <source>
        <strain evidence="1">CHK160-9182</strain>
    </source>
</reference>
<reference evidence="1" key="2">
    <citation type="submission" date="2021-04" db="EMBL/GenBank/DDBJ databases">
        <authorList>
            <person name="Gilroy R."/>
        </authorList>
    </citation>
    <scope>NUCLEOTIDE SEQUENCE</scope>
    <source>
        <strain evidence="1">CHK160-9182</strain>
    </source>
</reference>
<dbReference type="AlphaFoldDB" id="A0A9D1Q522"/>
<gene>
    <name evidence="1" type="ORF">H9889_01860</name>
</gene>
<evidence type="ECO:0000313" key="2">
    <source>
        <dbReference type="Proteomes" id="UP000823934"/>
    </source>
</evidence>
<dbReference type="EMBL" id="DXHP01000042">
    <property type="protein sequence ID" value="HIW06058.1"/>
    <property type="molecule type" value="Genomic_DNA"/>
</dbReference>
<name>A0A9D1Q522_9GAMM</name>
<sequence length="59" mass="7011">MQYQKQDKTHKHISIRFELPDYEKFKAWAEAEGRPMAAQARTLILKGLEEYSERSQKQA</sequence>
<protein>
    <submittedName>
        <fullName evidence="1">Uncharacterized protein</fullName>
    </submittedName>
</protein>
<dbReference type="Proteomes" id="UP000823934">
    <property type="component" value="Unassembled WGS sequence"/>
</dbReference>
<proteinExistence type="predicted"/>
<evidence type="ECO:0000313" key="1">
    <source>
        <dbReference type="EMBL" id="HIW06058.1"/>
    </source>
</evidence>
<organism evidence="1 2">
    <name type="scientific">Candidatus Ignatzschineria merdigallinarum</name>
    <dbReference type="NCBI Taxonomy" id="2838621"/>
    <lineage>
        <taxon>Bacteria</taxon>
        <taxon>Pseudomonadati</taxon>
        <taxon>Pseudomonadota</taxon>
        <taxon>Gammaproteobacteria</taxon>
        <taxon>Cardiobacteriales</taxon>
        <taxon>Ignatzschineriaceae</taxon>
        <taxon>Ignatzschineria</taxon>
    </lineage>
</organism>
<comment type="caution">
    <text evidence="1">The sequence shown here is derived from an EMBL/GenBank/DDBJ whole genome shotgun (WGS) entry which is preliminary data.</text>
</comment>
<accession>A0A9D1Q522</accession>